<feature type="chain" id="PRO_5034859010" description="Transmembrane protein 218" evidence="2">
    <location>
        <begin position="34"/>
        <end position="118"/>
    </location>
</feature>
<evidence type="ECO:0000313" key="4">
    <source>
        <dbReference type="Proteomes" id="UP000694412"/>
    </source>
</evidence>
<feature type="signal peptide" evidence="2">
    <location>
        <begin position="1"/>
        <end position="33"/>
    </location>
</feature>
<accession>A0A8C2Y7I0</accession>
<dbReference type="PANTHER" id="PTHR31622">
    <property type="entry name" value="TRANSMEMBRANE PROTEIN 218"/>
    <property type="match status" value="1"/>
</dbReference>
<dbReference type="Proteomes" id="UP000694412">
    <property type="component" value="Chromosome 24"/>
</dbReference>
<sequence length="118" mass="12421">MAGAVAVGPGAVLLAGLWGAALLLCLLLARAHGIPVTRDAVVEPQQSPPAVTSPAVPFLSHTQGWGCNAVFCPQIVDTFVVGRLVLLVFMALLLVGCVLLLGMHLLEPIHARPLRCWR</sequence>
<keyword evidence="1" id="KW-0472">Membrane</keyword>
<keyword evidence="2" id="KW-0732">Signal</keyword>
<protein>
    <recommendedName>
        <fullName evidence="5">Transmembrane protein 218</fullName>
    </recommendedName>
</protein>
<evidence type="ECO:0000313" key="3">
    <source>
        <dbReference type="Ensembl" id="ENSCJPP00005005711.1"/>
    </source>
</evidence>
<keyword evidence="1" id="KW-0812">Transmembrane</keyword>
<feature type="transmembrane region" description="Helical" evidence="1">
    <location>
        <begin position="84"/>
        <end position="106"/>
    </location>
</feature>
<reference evidence="3" key="2">
    <citation type="submission" date="2025-08" db="UniProtKB">
        <authorList>
            <consortium name="Ensembl"/>
        </authorList>
    </citation>
    <scope>IDENTIFICATION</scope>
</reference>
<dbReference type="PANTHER" id="PTHR31622:SF1">
    <property type="entry name" value="TRANSMEMBRANE PROTEIN 218"/>
    <property type="match status" value="1"/>
</dbReference>
<proteinExistence type="predicted"/>
<evidence type="ECO:0008006" key="5">
    <source>
        <dbReference type="Google" id="ProtNLM"/>
    </source>
</evidence>
<dbReference type="InterPro" id="IPR026771">
    <property type="entry name" value="Tmem218"/>
</dbReference>
<name>A0A8C2Y7I0_COTJA</name>
<dbReference type="GO" id="GO:0005929">
    <property type="term" value="C:cilium"/>
    <property type="evidence" value="ECO:0007669"/>
    <property type="project" value="UniProtKB-SubCell"/>
</dbReference>
<dbReference type="AlphaFoldDB" id="A0A8C2Y7I0"/>
<dbReference type="Ensembl" id="ENSCJPT00005009191.1">
    <property type="protein sequence ID" value="ENSCJPP00005005711.1"/>
    <property type="gene ID" value="ENSCJPG00005005411.1"/>
</dbReference>
<reference evidence="3" key="1">
    <citation type="submission" date="2015-11" db="EMBL/GenBank/DDBJ databases">
        <authorList>
            <consortium name="International Coturnix japonica Genome Analysis Consortium"/>
            <person name="Warren W."/>
            <person name="Burt D.W."/>
            <person name="Antin P.B."/>
            <person name="Lanford R."/>
            <person name="Gros J."/>
            <person name="Wilson R.K."/>
        </authorList>
    </citation>
    <scope>NUCLEOTIDE SEQUENCE [LARGE SCALE GENOMIC DNA]</scope>
</reference>
<reference evidence="3" key="3">
    <citation type="submission" date="2025-09" db="UniProtKB">
        <authorList>
            <consortium name="Ensembl"/>
        </authorList>
    </citation>
    <scope>IDENTIFICATION</scope>
</reference>
<evidence type="ECO:0000256" key="2">
    <source>
        <dbReference type="SAM" id="SignalP"/>
    </source>
</evidence>
<keyword evidence="4" id="KW-1185">Reference proteome</keyword>
<organism evidence="3 4">
    <name type="scientific">Coturnix japonica</name>
    <name type="common">Japanese quail</name>
    <name type="synonym">Coturnix coturnix japonica</name>
    <dbReference type="NCBI Taxonomy" id="93934"/>
    <lineage>
        <taxon>Eukaryota</taxon>
        <taxon>Metazoa</taxon>
        <taxon>Chordata</taxon>
        <taxon>Craniata</taxon>
        <taxon>Vertebrata</taxon>
        <taxon>Euteleostomi</taxon>
        <taxon>Archelosauria</taxon>
        <taxon>Archosauria</taxon>
        <taxon>Dinosauria</taxon>
        <taxon>Saurischia</taxon>
        <taxon>Theropoda</taxon>
        <taxon>Coelurosauria</taxon>
        <taxon>Aves</taxon>
        <taxon>Neognathae</taxon>
        <taxon>Galloanserae</taxon>
        <taxon>Galliformes</taxon>
        <taxon>Phasianidae</taxon>
        <taxon>Perdicinae</taxon>
        <taxon>Coturnix</taxon>
    </lineage>
</organism>
<keyword evidence="1" id="KW-1133">Transmembrane helix</keyword>
<evidence type="ECO:0000256" key="1">
    <source>
        <dbReference type="SAM" id="Phobius"/>
    </source>
</evidence>
<dbReference type="GO" id="GO:0016020">
    <property type="term" value="C:membrane"/>
    <property type="evidence" value="ECO:0007669"/>
    <property type="project" value="UniProtKB-SubCell"/>
</dbReference>